<dbReference type="EMBL" id="JNHK01000098">
    <property type="protein sequence ID" value="KDS34611.1"/>
    <property type="molecule type" value="Genomic_DNA"/>
</dbReference>
<accession>A0AB34L2S3</accession>
<dbReference type="Proteomes" id="UP000027850">
    <property type="component" value="Unassembled WGS sequence"/>
</dbReference>
<evidence type="ECO:0000313" key="3">
    <source>
        <dbReference type="Proteomes" id="UP000027850"/>
    </source>
</evidence>
<keyword evidence="2" id="KW-0449">Lipoprotein</keyword>
<feature type="signal peptide" evidence="1">
    <location>
        <begin position="1"/>
        <end position="19"/>
    </location>
</feature>
<dbReference type="InterPro" id="IPR027840">
    <property type="entry name" value="DUF4493"/>
</dbReference>
<proteinExistence type="predicted"/>
<evidence type="ECO:0000256" key="1">
    <source>
        <dbReference type="SAM" id="SignalP"/>
    </source>
</evidence>
<feature type="chain" id="PRO_5044284317" evidence="1">
    <location>
        <begin position="20"/>
        <end position="246"/>
    </location>
</feature>
<reference evidence="2 3" key="1">
    <citation type="submission" date="2014-04" db="EMBL/GenBank/DDBJ databases">
        <authorList>
            <person name="Sears C."/>
            <person name="Carroll K."/>
            <person name="Sack B.R."/>
            <person name="Qadri F."/>
            <person name="Myers L.L."/>
            <person name="Chung G.-T."/>
            <person name="Escheverria P."/>
            <person name="Fraser C.M."/>
            <person name="Sadzewicz L."/>
            <person name="Shefchek K.A."/>
            <person name="Tallon L."/>
            <person name="Das S.P."/>
            <person name="Daugherty S."/>
            <person name="Mongodin E.F."/>
        </authorList>
    </citation>
    <scope>NUCLEOTIDE SEQUENCE [LARGE SCALE GENOMIC DNA]</scope>
    <source>
        <strain evidence="2 3">3776 D15 i</strain>
    </source>
</reference>
<dbReference type="PROSITE" id="PS51257">
    <property type="entry name" value="PROKAR_LIPOPROTEIN"/>
    <property type="match status" value="1"/>
</dbReference>
<organism evidence="2 3">
    <name type="scientific">Parabacteroides distasonis str. 3776 D15 i</name>
    <dbReference type="NCBI Taxonomy" id="1339342"/>
    <lineage>
        <taxon>Bacteria</taxon>
        <taxon>Pseudomonadati</taxon>
        <taxon>Bacteroidota</taxon>
        <taxon>Bacteroidia</taxon>
        <taxon>Bacteroidales</taxon>
        <taxon>Tannerellaceae</taxon>
        <taxon>Parabacteroides</taxon>
    </lineage>
</organism>
<keyword evidence="1" id="KW-0732">Signal</keyword>
<evidence type="ECO:0000313" key="2">
    <source>
        <dbReference type="EMBL" id="KDS34611.1"/>
    </source>
</evidence>
<gene>
    <name evidence="2" type="ORF">M091_3048</name>
</gene>
<name>A0AB34L2S3_PARDI</name>
<protein>
    <submittedName>
        <fullName evidence="2">Lipoprotein</fullName>
    </submittedName>
</protein>
<comment type="caution">
    <text evidence="2">The sequence shown here is derived from an EMBL/GenBank/DDBJ whole genome shotgun (WGS) entry which is preliminary data.</text>
</comment>
<dbReference type="AlphaFoldDB" id="A0AB34L2S3"/>
<dbReference type="RefSeq" id="WP_036618959.1">
    <property type="nucleotide sequence ID" value="NZ_JNHK01000098.1"/>
</dbReference>
<sequence length="246" mass="27842">MKKIKYILFLIGLALIGFACDNNEIENVGVGQGSFKLALSAEDNASFINVVTKGKEEYVNPDSLQVAILNSKGETVIAFDSYKKMKENGGNGLPLTLPVGKYVVKAWYDNSQSASPVPYLYGEQAFEIMYNTISNVSLTCQYRCIKISLQTTSAFNAICRDDYDVRIVTDSNEAITLTKDNYWSFLRKECNMMNVWVDVRTTDGRNLSFSYDLIKKDKEPFHWKNSIVVKLDIQNTKSLNLETEIR</sequence>
<dbReference type="Pfam" id="PF14900">
    <property type="entry name" value="DUF4493"/>
    <property type="match status" value="1"/>
</dbReference>